<feature type="domain" description="DUF4123" evidence="1">
    <location>
        <begin position="90"/>
        <end position="209"/>
    </location>
</feature>
<dbReference type="EMBL" id="JAEPRQ010000004">
    <property type="protein sequence ID" value="MBK4216914.1"/>
    <property type="molecule type" value="Genomic_DNA"/>
</dbReference>
<protein>
    <submittedName>
        <fullName evidence="2">DUF4123 domain-containing protein</fullName>
    </submittedName>
</protein>
<evidence type="ECO:0000313" key="2">
    <source>
        <dbReference type="EMBL" id="MBK4216914.1"/>
    </source>
</evidence>
<evidence type="ECO:0000313" key="3">
    <source>
        <dbReference type="Proteomes" id="UP000640485"/>
    </source>
</evidence>
<proteinExistence type="predicted"/>
<gene>
    <name evidence="2" type="ORF">JJJ17_13330</name>
</gene>
<comment type="caution">
    <text evidence="2">The sequence shown here is derived from an EMBL/GenBank/DDBJ whole genome shotgun (WGS) entry which is preliminary data.</text>
</comment>
<name>A0A934W1L0_9RHOB</name>
<dbReference type="InterPro" id="IPR025391">
    <property type="entry name" value="DUF4123"/>
</dbReference>
<dbReference type="RefSeq" id="WP_200687265.1">
    <property type="nucleotide sequence ID" value="NZ_JAEPRQ010000004.1"/>
</dbReference>
<accession>A0A934W1L0</accession>
<dbReference type="Pfam" id="PF13503">
    <property type="entry name" value="DUF4123"/>
    <property type="match status" value="1"/>
</dbReference>
<keyword evidence="3" id="KW-1185">Reference proteome</keyword>
<reference evidence="2" key="1">
    <citation type="submission" date="2021-01" db="EMBL/GenBank/DDBJ databases">
        <title>Paracoccus amoyensis sp. nov., isolated from the surface seawater along the coast of Xiamen Island, China.</title>
        <authorList>
            <person name="Lyu L."/>
        </authorList>
    </citation>
    <scope>NUCLEOTIDE SEQUENCE</scope>
    <source>
        <strain evidence="2">MJ17</strain>
    </source>
</reference>
<sequence length="362" mass="40556">MTSTTDNHLFDPWLDVATPLGVGDSNAAPSGLQITTIESVGPLDAQSGATLKKTVPDALRNALFGQPEPSPAEIDAAGGDPAAVPPMRTYAILDAAKVVNLPEVMEDSELEHRCLFKGKAYDDLKDAAPWIVRLEDGNTFTRNLFTRSDAYWHLWDNQPGIYVRSRASLDDMWRHFRKFVRIPDRDGAWLIFRFWESATMVAYMNELSTRPDHARRWFADGRVADMLLPSARDQMITRVRLVPALPSAPSEPLYITQGDRNAIAVARTKARLDALSDLLASTFPELCTQSQRARDQMTQDTVRRMQAHGILQAKALFMICAWELAHGPNFEDRDPVLQSILARACDETQKMHLLRARMAELA</sequence>
<dbReference type="AlphaFoldDB" id="A0A934W1L0"/>
<dbReference type="Proteomes" id="UP000640485">
    <property type="component" value="Unassembled WGS sequence"/>
</dbReference>
<organism evidence="2 3">
    <name type="scientific">Paracoccus caeni</name>
    <dbReference type="NCBI Taxonomy" id="657651"/>
    <lineage>
        <taxon>Bacteria</taxon>
        <taxon>Pseudomonadati</taxon>
        <taxon>Pseudomonadota</taxon>
        <taxon>Alphaproteobacteria</taxon>
        <taxon>Rhodobacterales</taxon>
        <taxon>Paracoccaceae</taxon>
        <taxon>Paracoccus</taxon>
    </lineage>
</organism>
<evidence type="ECO:0000259" key="1">
    <source>
        <dbReference type="Pfam" id="PF13503"/>
    </source>
</evidence>